<dbReference type="Gene3D" id="3.40.50.1820">
    <property type="entry name" value="alpha/beta hydrolase"/>
    <property type="match status" value="1"/>
</dbReference>
<dbReference type="PANTHER" id="PTHR11802:SF131">
    <property type="entry name" value="CARBOXYPEPTIDASE"/>
    <property type="match status" value="1"/>
</dbReference>
<evidence type="ECO:0000313" key="8">
    <source>
        <dbReference type="EMBL" id="KAJ5099097.1"/>
    </source>
</evidence>
<evidence type="ECO:0000256" key="1">
    <source>
        <dbReference type="ARBA" id="ARBA00009431"/>
    </source>
</evidence>
<proteinExistence type="inferred from homology"/>
<dbReference type="GeneID" id="81357571"/>
<feature type="compositionally biased region" description="Polar residues" evidence="7">
    <location>
        <begin position="548"/>
        <end position="568"/>
    </location>
</feature>
<feature type="signal peptide" evidence="6">
    <location>
        <begin position="1"/>
        <end position="16"/>
    </location>
</feature>
<dbReference type="EC" id="3.4.16.-" evidence="6"/>
<reference evidence="8" key="1">
    <citation type="submission" date="2022-11" db="EMBL/GenBank/DDBJ databases">
        <authorList>
            <person name="Petersen C."/>
        </authorList>
    </citation>
    <scope>NUCLEOTIDE SEQUENCE</scope>
    <source>
        <strain evidence="8">IBT 30761</strain>
    </source>
</reference>
<gene>
    <name evidence="8" type="ORF">N7532_006098</name>
</gene>
<dbReference type="OrthoDB" id="443318at2759"/>
<keyword evidence="4 6" id="KW-0378">Hydrolase</keyword>
<evidence type="ECO:0000256" key="4">
    <source>
        <dbReference type="ARBA" id="ARBA00022801"/>
    </source>
</evidence>
<dbReference type="GO" id="GO:0004185">
    <property type="term" value="F:serine-type carboxypeptidase activity"/>
    <property type="evidence" value="ECO:0007669"/>
    <property type="project" value="UniProtKB-UniRule"/>
</dbReference>
<protein>
    <recommendedName>
        <fullName evidence="6">Carboxypeptidase</fullName>
        <ecNumber evidence="6">3.4.16.-</ecNumber>
    </recommendedName>
</protein>
<dbReference type="RefSeq" id="XP_056474751.1">
    <property type="nucleotide sequence ID" value="XM_056618592.1"/>
</dbReference>
<feature type="chain" id="PRO_5041018672" description="Carboxypeptidase" evidence="6">
    <location>
        <begin position="17"/>
        <end position="577"/>
    </location>
</feature>
<dbReference type="Proteomes" id="UP001149074">
    <property type="component" value="Unassembled WGS sequence"/>
</dbReference>
<dbReference type="InterPro" id="IPR001563">
    <property type="entry name" value="Peptidase_S10"/>
</dbReference>
<feature type="region of interest" description="Disordered" evidence="7">
    <location>
        <begin position="539"/>
        <end position="577"/>
    </location>
</feature>
<dbReference type="GO" id="GO:0000324">
    <property type="term" value="C:fungal-type vacuole"/>
    <property type="evidence" value="ECO:0007669"/>
    <property type="project" value="TreeGrafter"/>
</dbReference>
<keyword evidence="6" id="KW-0732">Signal</keyword>
<dbReference type="GO" id="GO:0006508">
    <property type="term" value="P:proteolysis"/>
    <property type="evidence" value="ECO:0007669"/>
    <property type="project" value="UniProtKB-KW"/>
</dbReference>
<dbReference type="SUPFAM" id="SSF53474">
    <property type="entry name" value="alpha/beta-Hydrolases"/>
    <property type="match status" value="1"/>
</dbReference>
<comment type="caution">
    <text evidence="8">The sequence shown here is derived from an EMBL/GenBank/DDBJ whole genome shotgun (WGS) entry which is preliminary data.</text>
</comment>
<dbReference type="AlphaFoldDB" id="A0A9W9FFL6"/>
<reference evidence="8" key="2">
    <citation type="journal article" date="2023" name="IMA Fungus">
        <title>Comparative genomic study of the Penicillium genus elucidates a diverse pangenome and 15 lateral gene transfer events.</title>
        <authorList>
            <person name="Petersen C."/>
            <person name="Sorensen T."/>
            <person name="Nielsen M.R."/>
            <person name="Sondergaard T.E."/>
            <person name="Sorensen J.L."/>
            <person name="Fitzpatrick D.A."/>
            <person name="Frisvad J.C."/>
            <person name="Nielsen K.L."/>
        </authorList>
    </citation>
    <scope>NUCLEOTIDE SEQUENCE</scope>
    <source>
        <strain evidence="8">IBT 30761</strain>
    </source>
</reference>
<organism evidence="8 9">
    <name type="scientific">Penicillium argentinense</name>
    <dbReference type="NCBI Taxonomy" id="1131581"/>
    <lineage>
        <taxon>Eukaryota</taxon>
        <taxon>Fungi</taxon>
        <taxon>Dikarya</taxon>
        <taxon>Ascomycota</taxon>
        <taxon>Pezizomycotina</taxon>
        <taxon>Eurotiomycetes</taxon>
        <taxon>Eurotiomycetidae</taxon>
        <taxon>Eurotiales</taxon>
        <taxon>Aspergillaceae</taxon>
        <taxon>Penicillium</taxon>
    </lineage>
</organism>
<dbReference type="GO" id="GO:0017000">
    <property type="term" value="P:antibiotic biosynthetic process"/>
    <property type="evidence" value="ECO:0007669"/>
    <property type="project" value="UniProtKB-ARBA"/>
</dbReference>
<evidence type="ECO:0000256" key="7">
    <source>
        <dbReference type="SAM" id="MobiDB-lite"/>
    </source>
</evidence>
<keyword evidence="2 6" id="KW-0121">Carboxypeptidase</keyword>
<name>A0A9W9FFL6_9EURO</name>
<dbReference type="Pfam" id="PF00450">
    <property type="entry name" value="Peptidase_S10"/>
    <property type="match status" value="2"/>
</dbReference>
<comment type="similarity">
    <text evidence="1 6">Belongs to the peptidase S10 family.</text>
</comment>
<evidence type="ECO:0000313" key="9">
    <source>
        <dbReference type="Proteomes" id="UP001149074"/>
    </source>
</evidence>
<accession>A0A9W9FFL6</accession>
<evidence type="ECO:0000256" key="6">
    <source>
        <dbReference type="RuleBase" id="RU361156"/>
    </source>
</evidence>
<dbReference type="PANTHER" id="PTHR11802">
    <property type="entry name" value="SERINE PROTEASE FAMILY S10 SERINE CARBOXYPEPTIDASE"/>
    <property type="match status" value="1"/>
</dbReference>
<dbReference type="GO" id="GO:0072330">
    <property type="term" value="P:monocarboxylic acid biosynthetic process"/>
    <property type="evidence" value="ECO:0007669"/>
    <property type="project" value="UniProtKB-ARBA"/>
</dbReference>
<evidence type="ECO:0000256" key="3">
    <source>
        <dbReference type="ARBA" id="ARBA00022670"/>
    </source>
</evidence>
<keyword evidence="5" id="KW-0325">Glycoprotein</keyword>
<evidence type="ECO:0000256" key="5">
    <source>
        <dbReference type="ARBA" id="ARBA00023180"/>
    </source>
</evidence>
<dbReference type="EMBL" id="JAPQKI010000005">
    <property type="protein sequence ID" value="KAJ5099097.1"/>
    <property type="molecule type" value="Genomic_DNA"/>
</dbReference>
<sequence length="577" mass="64283">MHINSWIPFLLPVAAASSIPFGTEFARRQLPKEPTGVKSIKTANNVTIRYKEPGKAGVCETTPGVKSYAGYVDLSPTEHTFFWFFEARHDPENAPITLWLNGGPGSDSLIGLFEGQNGADAPFFYFTANSCLHLELGPCHVNEKYETYLNPHSWNEVSNMLFISQPLGTGFSYAEKEAGSLNQLTGAFQDEDVAGVQGRYPVINATMIDTTNLAAEATWEVLQGFLGSLPKLDSKIKSKSFNLWTESYGGHYGPAFFDHFYKENQKIKNGSVDGIELDFNTLGIINGIIDESIQAPHYPEFAVHNTYGIKAVNETVYNYMKFANEMPNGCQDMIQNCKMTNRTSLTDYAICTEAGNMCRDNVESPYYVFSGRGTYDIRHPAQDPTPPSYYEKYLAKDEVMNALGVDLNYTSSNSEIYYAFQQTGDFVWPNFIDDLEDILTRPVRVALIYGDADYICNWFGGEAISLATKYPHSKQFKAAGYAPFLVDGVEYGETREYGNFSFTRVYEAGHEVPYYQPVASLQLFNRTLNGWELPKGEKKLTPDFGSDGPSSATHTQSSVPLPTSSVAPSKSAAPWMW</sequence>
<dbReference type="InterPro" id="IPR029058">
    <property type="entry name" value="AB_hydrolase_fold"/>
</dbReference>
<keyword evidence="3 6" id="KW-0645">Protease</keyword>
<dbReference type="InterPro" id="IPR018202">
    <property type="entry name" value="Ser_caboxypep_ser_AS"/>
</dbReference>
<dbReference type="PRINTS" id="PR00724">
    <property type="entry name" value="CRBOXYPTASEC"/>
</dbReference>
<dbReference type="PROSITE" id="PS00131">
    <property type="entry name" value="CARBOXYPEPT_SER_SER"/>
    <property type="match status" value="1"/>
</dbReference>
<keyword evidence="9" id="KW-1185">Reference proteome</keyword>
<evidence type="ECO:0000256" key="2">
    <source>
        <dbReference type="ARBA" id="ARBA00022645"/>
    </source>
</evidence>